<keyword evidence="4" id="KW-1185">Reference proteome</keyword>
<dbReference type="Pfam" id="PF00407">
    <property type="entry name" value="Bet_v_1"/>
    <property type="match status" value="1"/>
</dbReference>
<dbReference type="Proteomes" id="UP000233551">
    <property type="component" value="Unassembled WGS sequence"/>
</dbReference>
<dbReference type="GO" id="GO:0006952">
    <property type="term" value="P:defense response"/>
    <property type="evidence" value="ECO:0007669"/>
    <property type="project" value="InterPro"/>
</dbReference>
<dbReference type="PANTHER" id="PTHR31338">
    <property type="entry name" value="POLYKETIDE CYCLASE/DEHYDRASE AND LIPID TRANSPORT SUPERFAMILY PROTEIN"/>
    <property type="match status" value="1"/>
</dbReference>
<dbReference type="InterPro" id="IPR000916">
    <property type="entry name" value="Bet_v_I/MLP"/>
</dbReference>
<evidence type="ECO:0000259" key="2">
    <source>
        <dbReference type="SMART" id="SM01037"/>
    </source>
</evidence>
<comment type="similarity">
    <text evidence="1">Belongs to the MLP family.</text>
</comment>
<accession>A0A2I0KZM3</accession>
<organism evidence="3 4">
    <name type="scientific">Punica granatum</name>
    <name type="common">Pomegranate</name>
    <dbReference type="NCBI Taxonomy" id="22663"/>
    <lineage>
        <taxon>Eukaryota</taxon>
        <taxon>Viridiplantae</taxon>
        <taxon>Streptophyta</taxon>
        <taxon>Embryophyta</taxon>
        <taxon>Tracheophyta</taxon>
        <taxon>Spermatophyta</taxon>
        <taxon>Magnoliopsida</taxon>
        <taxon>eudicotyledons</taxon>
        <taxon>Gunneridae</taxon>
        <taxon>Pentapetalae</taxon>
        <taxon>rosids</taxon>
        <taxon>malvids</taxon>
        <taxon>Myrtales</taxon>
        <taxon>Lythraceae</taxon>
        <taxon>Punica</taxon>
    </lineage>
</organism>
<dbReference type="EMBL" id="PGOL01000247">
    <property type="protein sequence ID" value="PKI73928.1"/>
    <property type="molecule type" value="Genomic_DNA"/>
</dbReference>
<feature type="domain" description="Bet v I/Major latex protein" evidence="2">
    <location>
        <begin position="6"/>
        <end position="107"/>
    </location>
</feature>
<evidence type="ECO:0000256" key="1">
    <source>
        <dbReference type="ARBA" id="ARBA00038242"/>
    </source>
</evidence>
<dbReference type="SMART" id="SM01037">
    <property type="entry name" value="Bet_v_1"/>
    <property type="match status" value="1"/>
</dbReference>
<sequence length="109" mass="12283">MASPEALHGRLQKDIDLKSKGKSGTFKEKVEFDDANMTFTLHGIEGDVYDEYKVYRPICKVVPKSKGSVAKLALEYERVNEDTPIPNKYMDFFVSMTQDIDAHAYAAST</sequence>
<evidence type="ECO:0000313" key="4">
    <source>
        <dbReference type="Proteomes" id="UP000233551"/>
    </source>
</evidence>
<comment type="caution">
    <text evidence="3">The sequence shown here is derived from an EMBL/GenBank/DDBJ whole genome shotgun (WGS) entry which is preliminary data.</text>
</comment>
<dbReference type="SUPFAM" id="SSF55961">
    <property type="entry name" value="Bet v1-like"/>
    <property type="match status" value="1"/>
</dbReference>
<reference evidence="3 4" key="1">
    <citation type="submission" date="2017-11" db="EMBL/GenBank/DDBJ databases">
        <title>De-novo sequencing of pomegranate (Punica granatum L.) genome.</title>
        <authorList>
            <person name="Akparov Z."/>
            <person name="Amiraslanov A."/>
            <person name="Hajiyeva S."/>
            <person name="Abbasov M."/>
            <person name="Kaur K."/>
            <person name="Hamwieh A."/>
            <person name="Solovyev V."/>
            <person name="Salamov A."/>
            <person name="Braich B."/>
            <person name="Kosarev P."/>
            <person name="Mahmoud A."/>
            <person name="Hajiyev E."/>
            <person name="Babayeva S."/>
            <person name="Izzatullayeva V."/>
            <person name="Mammadov A."/>
            <person name="Mammadov A."/>
            <person name="Sharifova S."/>
            <person name="Ojaghi J."/>
            <person name="Eynullazada K."/>
            <person name="Bayramov B."/>
            <person name="Abdulazimova A."/>
            <person name="Shahmuradov I."/>
        </authorList>
    </citation>
    <scope>NUCLEOTIDE SEQUENCE [LARGE SCALE GENOMIC DNA]</scope>
    <source>
        <strain evidence="4">cv. AG2017</strain>
        <tissue evidence="3">Leaf</tissue>
    </source>
</reference>
<dbReference type="AlphaFoldDB" id="A0A2I0KZM3"/>
<proteinExistence type="inferred from homology"/>
<dbReference type="Gene3D" id="3.30.530.20">
    <property type="match status" value="1"/>
</dbReference>
<evidence type="ECO:0000313" key="3">
    <source>
        <dbReference type="EMBL" id="PKI73928.1"/>
    </source>
</evidence>
<dbReference type="PANTHER" id="PTHR31338:SF20">
    <property type="entry name" value="BET V I_MAJOR LATEX PROTEIN DOMAIN-CONTAINING PROTEIN"/>
    <property type="match status" value="1"/>
</dbReference>
<protein>
    <recommendedName>
        <fullName evidence="2">Bet v I/Major latex protein domain-containing protein</fullName>
    </recommendedName>
</protein>
<gene>
    <name evidence="3" type="ORF">CRG98_005692</name>
</gene>
<dbReference type="InterPro" id="IPR023393">
    <property type="entry name" value="START-like_dom_sf"/>
</dbReference>
<dbReference type="InterPro" id="IPR052006">
    <property type="entry name" value="MLP-like"/>
</dbReference>
<name>A0A2I0KZM3_PUNGR</name>